<dbReference type="SUPFAM" id="SSF46785">
    <property type="entry name" value="Winged helix' DNA-binding domain"/>
    <property type="match status" value="2"/>
</dbReference>
<dbReference type="InterPro" id="IPR050679">
    <property type="entry name" value="Bact_HTH_transcr_reg"/>
</dbReference>
<dbReference type="InterPro" id="IPR036388">
    <property type="entry name" value="WH-like_DNA-bd_sf"/>
</dbReference>
<keyword evidence="6" id="KW-1185">Reference proteome</keyword>
<name>A0A852UP90_9ACTN</name>
<dbReference type="InterPro" id="IPR036390">
    <property type="entry name" value="WH_DNA-bd_sf"/>
</dbReference>
<dbReference type="GO" id="GO:0003700">
    <property type="term" value="F:DNA-binding transcription factor activity"/>
    <property type="evidence" value="ECO:0007669"/>
    <property type="project" value="InterPro"/>
</dbReference>
<sequence length="165" mass="18553">MLDHDGDTHVYLQIAEIIRKRITAGRLSPGQRVASEAEIRREFGVARTTARRALRLLREEGIIYALQGEGTFVGPPGKGVRQPSRTPMYRRIADDVIGRIRGGAIRPRRPIPSETALTQEYGVARETARRAVALLREQGWIYTVPQRGSFVSPEEEWPAEEPGLR</sequence>
<dbReference type="CDD" id="cd07377">
    <property type="entry name" value="WHTH_GntR"/>
    <property type="match status" value="2"/>
</dbReference>
<reference evidence="5 6" key="1">
    <citation type="submission" date="2020-07" db="EMBL/GenBank/DDBJ databases">
        <title>Sequencing the genomes of 1000 actinobacteria strains.</title>
        <authorList>
            <person name="Klenk H.-P."/>
        </authorList>
    </citation>
    <scope>NUCLEOTIDE SEQUENCE [LARGE SCALE GENOMIC DNA]</scope>
    <source>
        <strain evidence="5 6">DSM 45763</strain>
    </source>
</reference>
<evidence type="ECO:0000256" key="1">
    <source>
        <dbReference type="ARBA" id="ARBA00023015"/>
    </source>
</evidence>
<keyword evidence="2 5" id="KW-0238">DNA-binding</keyword>
<comment type="caution">
    <text evidence="5">The sequence shown here is derived from an EMBL/GenBank/DDBJ whole genome shotgun (WGS) entry which is preliminary data.</text>
</comment>
<dbReference type="Proteomes" id="UP000576393">
    <property type="component" value="Unassembled WGS sequence"/>
</dbReference>
<organism evidence="5 6">
    <name type="scientific">Streptosporangium sandarakinum</name>
    <dbReference type="NCBI Taxonomy" id="1260955"/>
    <lineage>
        <taxon>Bacteria</taxon>
        <taxon>Bacillati</taxon>
        <taxon>Actinomycetota</taxon>
        <taxon>Actinomycetes</taxon>
        <taxon>Streptosporangiales</taxon>
        <taxon>Streptosporangiaceae</taxon>
        <taxon>Streptosporangium</taxon>
    </lineage>
</organism>
<dbReference type="GO" id="GO:0045892">
    <property type="term" value="P:negative regulation of DNA-templated transcription"/>
    <property type="evidence" value="ECO:0007669"/>
    <property type="project" value="TreeGrafter"/>
</dbReference>
<dbReference type="PRINTS" id="PR00035">
    <property type="entry name" value="HTHGNTR"/>
</dbReference>
<protein>
    <submittedName>
        <fullName evidence="5">DNA-binding GntR family transcriptional regulator</fullName>
    </submittedName>
</protein>
<gene>
    <name evidence="5" type="ORF">HDA43_001396</name>
</gene>
<feature type="domain" description="HTH gntR-type" evidence="4">
    <location>
        <begin position="8"/>
        <end position="76"/>
    </location>
</feature>
<dbReference type="EMBL" id="JACCCO010000001">
    <property type="protein sequence ID" value="NYF39237.1"/>
    <property type="molecule type" value="Genomic_DNA"/>
</dbReference>
<dbReference type="AlphaFoldDB" id="A0A852UP90"/>
<dbReference type="SMART" id="SM00345">
    <property type="entry name" value="HTH_GNTR"/>
    <property type="match status" value="2"/>
</dbReference>
<evidence type="ECO:0000256" key="3">
    <source>
        <dbReference type="ARBA" id="ARBA00023163"/>
    </source>
</evidence>
<keyword evidence="3" id="KW-0804">Transcription</keyword>
<accession>A0A852UP90</accession>
<evidence type="ECO:0000256" key="2">
    <source>
        <dbReference type="ARBA" id="ARBA00023125"/>
    </source>
</evidence>
<evidence type="ECO:0000313" key="6">
    <source>
        <dbReference type="Proteomes" id="UP000576393"/>
    </source>
</evidence>
<dbReference type="Gene3D" id="1.10.10.10">
    <property type="entry name" value="Winged helix-like DNA-binding domain superfamily/Winged helix DNA-binding domain"/>
    <property type="match status" value="2"/>
</dbReference>
<evidence type="ECO:0000259" key="4">
    <source>
        <dbReference type="PROSITE" id="PS50949"/>
    </source>
</evidence>
<dbReference type="RefSeq" id="WP_179818873.1">
    <property type="nucleotide sequence ID" value="NZ_JACCCO010000001.1"/>
</dbReference>
<keyword evidence="1" id="KW-0805">Transcription regulation</keyword>
<feature type="domain" description="HTH gntR-type" evidence="4">
    <location>
        <begin position="86"/>
        <end position="154"/>
    </location>
</feature>
<proteinExistence type="predicted"/>
<dbReference type="InterPro" id="IPR000524">
    <property type="entry name" value="Tscrpt_reg_HTH_GntR"/>
</dbReference>
<dbReference type="GO" id="GO:0003677">
    <property type="term" value="F:DNA binding"/>
    <property type="evidence" value="ECO:0007669"/>
    <property type="project" value="UniProtKB-KW"/>
</dbReference>
<dbReference type="Pfam" id="PF00392">
    <property type="entry name" value="GntR"/>
    <property type="match status" value="2"/>
</dbReference>
<dbReference type="PANTHER" id="PTHR44846">
    <property type="entry name" value="MANNOSYL-D-GLYCERATE TRANSPORT/METABOLISM SYSTEM REPRESSOR MNGR-RELATED"/>
    <property type="match status" value="1"/>
</dbReference>
<dbReference type="PANTHER" id="PTHR44846:SF1">
    <property type="entry name" value="MANNOSYL-D-GLYCERATE TRANSPORT_METABOLISM SYSTEM REPRESSOR MNGR-RELATED"/>
    <property type="match status" value="1"/>
</dbReference>
<dbReference type="PROSITE" id="PS50949">
    <property type="entry name" value="HTH_GNTR"/>
    <property type="match status" value="2"/>
</dbReference>
<evidence type="ECO:0000313" key="5">
    <source>
        <dbReference type="EMBL" id="NYF39237.1"/>
    </source>
</evidence>